<accession>A0A850H731</accession>
<evidence type="ECO:0000313" key="1">
    <source>
        <dbReference type="EMBL" id="NVE93569.1"/>
    </source>
</evidence>
<dbReference type="Proteomes" id="UP000546031">
    <property type="component" value="Unassembled WGS sequence"/>
</dbReference>
<proteinExistence type="predicted"/>
<name>A0A850H731_9SPHN</name>
<sequence length="111" mass="13273">MEANIHLHLKMAIEPFAMTADEQREYYYSSNRLPPYDMVVFAIGQKNFFETHLAKANADRRLGEIYEDFQRLLARLPAEPHEMWDLAGREHQNWDSVRITAQRLLRRLERI</sequence>
<dbReference type="EMBL" id="JABWTA010000001">
    <property type="protein sequence ID" value="NVE93569.1"/>
    <property type="molecule type" value="Genomic_DNA"/>
</dbReference>
<comment type="caution">
    <text evidence="1">The sequence shown here is derived from an EMBL/GenBank/DDBJ whole genome shotgun (WGS) entry which is preliminary data.</text>
</comment>
<dbReference type="RefSeq" id="WP_176271930.1">
    <property type="nucleotide sequence ID" value="NZ_JABWTA010000001.1"/>
</dbReference>
<organism evidence="1 2">
    <name type="scientific">Altererythrobacter lutimaris</name>
    <dbReference type="NCBI Taxonomy" id="2743979"/>
    <lineage>
        <taxon>Bacteria</taxon>
        <taxon>Pseudomonadati</taxon>
        <taxon>Pseudomonadota</taxon>
        <taxon>Alphaproteobacteria</taxon>
        <taxon>Sphingomonadales</taxon>
        <taxon>Erythrobacteraceae</taxon>
        <taxon>Altererythrobacter</taxon>
    </lineage>
</organism>
<gene>
    <name evidence="1" type="ORF">HUO12_01510</name>
</gene>
<reference evidence="1 2" key="1">
    <citation type="submission" date="2020-06" db="EMBL/GenBank/DDBJ databases">
        <title>Altererythrobacter lutimaris sp. nov., a marine bacterium isolated from a tidal flat.</title>
        <authorList>
            <person name="Kim D."/>
            <person name="Yoo Y."/>
            <person name="Kim J.-J."/>
        </authorList>
    </citation>
    <scope>NUCLEOTIDE SEQUENCE [LARGE SCALE GENOMIC DNA]</scope>
    <source>
        <strain evidence="1 2">JGD-16</strain>
    </source>
</reference>
<evidence type="ECO:0000313" key="2">
    <source>
        <dbReference type="Proteomes" id="UP000546031"/>
    </source>
</evidence>
<dbReference type="AlphaFoldDB" id="A0A850H731"/>
<keyword evidence="2" id="KW-1185">Reference proteome</keyword>
<protein>
    <submittedName>
        <fullName evidence="1">Uncharacterized protein</fullName>
    </submittedName>
</protein>